<feature type="transmembrane region" description="Helical" evidence="1">
    <location>
        <begin position="105"/>
        <end position="128"/>
    </location>
</feature>
<dbReference type="STRING" id="33036.HMPREF3200_01499"/>
<proteinExistence type="predicted"/>
<dbReference type="RefSeq" id="WP_060929701.1">
    <property type="nucleotide sequence ID" value="NZ_KQ955286.1"/>
</dbReference>
<feature type="transmembrane region" description="Helical" evidence="1">
    <location>
        <begin position="65"/>
        <end position="84"/>
    </location>
</feature>
<keyword evidence="1" id="KW-1133">Transmembrane helix</keyword>
<dbReference type="OrthoDB" id="9965986at2"/>
<dbReference type="AlphaFoldDB" id="A0A133KCN0"/>
<dbReference type="EMBL" id="LRPM01000055">
    <property type="protein sequence ID" value="KWZ77323.1"/>
    <property type="molecule type" value="Genomic_DNA"/>
</dbReference>
<sequence>MIKLINRDLKYIIFRAKKLFLIYILLIGLSQSYILTESNRAPIELFIELVQDVGYIENMNSFVPAFFWLLFQLVPVFIVLFATYTDHIENSSYLMVKTRSRGRYFASKFISGFAMILLINLLLFLIITGETWLFKFYDWEVFKIFVRLISSYVITEFIMFAISFVIAVKLDYKFGIASTMFFLIISMTTNFKYFLGQQSLIMKQDVVGGYISLNDNLRAWLIYLIIAIIGSFMTFRNYDFYGGSND</sequence>
<feature type="transmembrane region" description="Helical" evidence="1">
    <location>
        <begin position="217"/>
        <end position="235"/>
    </location>
</feature>
<keyword evidence="3" id="KW-1185">Reference proteome</keyword>
<evidence type="ECO:0000313" key="3">
    <source>
        <dbReference type="Proteomes" id="UP000070383"/>
    </source>
</evidence>
<dbReference type="Proteomes" id="UP000070383">
    <property type="component" value="Unassembled WGS sequence"/>
</dbReference>
<dbReference type="PATRIC" id="fig|33036.3.peg.1483"/>
<feature type="transmembrane region" description="Helical" evidence="1">
    <location>
        <begin position="20"/>
        <end position="36"/>
    </location>
</feature>
<name>A0A133KCN0_9FIRM</name>
<keyword evidence="1" id="KW-0812">Transmembrane</keyword>
<comment type="caution">
    <text evidence="2">The sequence shown here is derived from an EMBL/GenBank/DDBJ whole genome shotgun (WGS) entry which is preliminary data.</text>
</comment>
<evidence type="ECO:0000313" key="2">
    <source>
        <dbReference type="EMBL" id="KWZ77323.1"/>
    </source>
</evidence>
<feature type="transmembrane region" description="Helical" evidence="1">
    <location>
        <begin position="174"/>
        <end position="195"/>
    </location>
</feature>
<keyword evidence="1" id="KW-0472">Membrane</keyword>
<feature type="transmembrane region" description="Helical" evidence="1">
    <location>
        <begin position="148"/>
        <end position="167"/>
    </location>
</feature>
<organism evidence="2 3">
    <name type="scientific">Anaerococcus tetradius</name>
    <dbReference type="NCBI Taxonomy" id="33036"/>
    <lineage>
        <taxon>Bacteria</taxon>
        <taxon>Bacillati</taxon>
        <taxon>Bacillota</taxon>
        <taxon>Tissierellia</taxon>
        <taxon>Tissierellales</taxon>
        <taxon>Peptoniphilaceae</taxon>
        <taxon>Anaerococcus</taxon>
    </lineage>
</organism>
<evidence type="ECO:0000256" key="1">
    <source>
        <dbReference type="SAM" id="Phobius"/>
    </source>
</evidence>
<gene>
    <name evidence="2" type="ORF">HMPREF3200_01499</name>
</gene>
<accession>A0A133KCN0</accession>
<evidence type="ECO:0008006" key="4">
    <source>
        <dbReference type="Google" id="ProtNLM"/>
    </source>
</evidence>
<reference evidence="3" key="1">
    <citation type="submission" date="2016-01" db="EMBL/GenBank/DDBJ databases">
        <authorList>
            <person name="Mitreva M."/>
            <person name="Pepin K.H."/>
            <person name="Mihindukulasuriya K.A."/>
            <person name="Fulton R."/>
            <person name="Fronick C."/>
            <person name="O'Laughlin M."/>
            <person name="Miner T."/>
            <person name="Herter B."/>
            <person name="Rosa B.A."/>
            <person name="Cordes M."/>
            <person name="Tomlinson C."/>
            <person name="Wollam A."/>
            <person name="Palsikar V.B."/>
            <person name="Mardis E.R."/>
            <person name="Wilson R.K."/>
        </authorList>
    </citation>
    <scope>NUCLEOTIDE SEQUENCE [LARGE SCALE GENOMIC DNA]</scope>
    <source>
        <strain evidence="3">MJR8151</strain>
    </source>
</reference>
<protein>
    <recommendedName>
        <fullName evidence="4">ABC-2 family transporter protein</fullName>
    </recommendedName>
</protein>